<dbReference type="AlphaFoldDB" id="A0A366XSM9"/>
<evidence type="ECO:0000259" key="6">
    <source>
        <dbReference type="Pfam" id="PF06925"/>
    </source>
</evidence>
<dbReference type="GO" id="GO:0016020">
    <property type="term" value="C:membrane"/>
    <property type="evidence" value="ECO:0007669"/>
    <property type="project" value="UniProtKB-SubCell"/>
</dbReference>
<proteinExistence type="inferred from homology"/>
<dbReference type="PANTHER" id="PTHR43025">
    <property type="entry name" value="MONOGALACTOSYLDIACYLGLYCEROL SYNTHASE"/>
    <property type="match status" value="1"/>
</dbReference>
<keyword evidence="8" id="KW-1185">Reference proteome</keyword>
<comment type="caution">
    <text evidence="7">The sequence shown here is derived from an EMBL/GenBank/DDBJ whole genome shotgun (WGS) entry which is preliminary data.</text>
</comment>
<keyword evidence="3" id="KW-0328">Glycosyltransferase</keyword>
<evidence type="ECO:0000313" key="7">
    <source>
        <dbReference type="EMBL" id="RBW68558.1"/>
    </source>
</evidence>
<keyword evidence="4" id="KW-0808">Transferase</keyword>
<dbReference type="OrthoDB" id="9815663at2"/>
<dbReference type="GO" id="GO:0016758">
    <property type="term" value="F:hexosyltransferase activity"/>
    <property type="evidence" value="ECO:0007669"/>
    <property type="project" value="InterPro"/>
</dbReference>
<protein>
    <submittedName>
        <fullName evidence="7">Galactosyldiacylglycerol synthase</fullName>
    </submittedName>
</protein>
<feature type="domain" description="Glycosyl transferase family 28 C-terminal" evidence="5">
    <location>
        <begin position="205"/>
        <end position="355"/>
    </location>
</feature>
<dbReference type="Proteomes" id="UP000253314">
    <property type="component" value="Unassembled WGS sequence"/>
</dbReference>
<dbReference type="GO" id="GO:0009247">
    <property type="term" value="P:glycolipid biosynthetic process"/>
    <property type="evidence" value="ECO:0007669"/>
    <property type="project" value="InterPro"/>
</dbReference>
<name>A0A366XSM9_9BACI</name>
<comment type="similarity">
    <text evidence="2">Belongs to the glycosyltransferase 28 family.</text>
</comment>
<comment type="subcellular location">
    <subcellularLocation>
        <location evidence="1">Membrane</location>
    </subcellularLocation>
</comment>
<feature type="domain" description="Diacylglycerol glucosyltransferase N-terminal" evidence="6">
    <location>
        <begin position="16"/>
        <end position="180"/>
    </location>
</feature>
<dbReference type="Pfam" id="PF04101">
    <property type="entry name" value="Glyco_tran_28_C"/>
    <property type="match status" value="1"/>
</dbReference>
<reference evidence="7 8" key="1">
    <citation type="submission" date="2018-07" db="EMBL/GenBank/DDBJ databases">
        <title>Lottiidibacillus patelloidae gen. nov., sp. nov., isolated from the intestinal tract of a marine limpet and the reclassification of B. taeanensis BH030017T, B. algicola KMM 3737T and B. hwajinpoensis SW-72T as genus Lottiidibacillus.</title>
        <authorList>
            <person name="Liu R."/>
            <person name="Huang Z."/>
        </authorList>
    </citation>
    <scope>NUCLEOTIDE SEQUENCE [LARGE SCALE GENOMIC DNA]</scope>
    <source>
        <strain evidence="7 8">BH030017</strain>
    </source>
</reference>
<gene>
    <name evidence="7" type="ORF">DS031_16045</name>
</gene>
<dbReference type="InterPro" id="IPR007235">
    <property type="entry name" value="Glyco_trans_28_C"/>
</dbReference>
<accession>A0A366XSM9</accession>
<dbReference type="InterPro" id="IPR050519">
    <property type="entry name" value="Glycosyltransf_28_UgtP"/>
</dbReference>
<dbReference type="Pfam" id="PF06925">
    <property type="entry name" value="MGDG_synth"/>
    <property type="match status" value="1"/>
</dbReference>
<evidence type="ECO:0000256" key="4">
    <source>
        <dbReference type="ARBA" id="ARBA00022679"/>
    </source>
</evidence>
<organism evidence="7 8">
    <name type="scientific">Bacillus taeanensis</name>
    <dbReference type="NCBI Taxonomy" id="273032"/>
    <lineage>
        <taxon>Bacteria</taxon>
        <taxon>Bacillati</taxon>
        <taxon>Bacillota</taxon>
        <taxon>Bacilli</taxon>
        <taxon>Bacillales</taxon>
        <taxon>Bacillaceae</taxon>
        <taxon>Bacillus</taxon>
    </lineage>
</organism>
<evidence type="ECO:0000313" key="8">
    <source>
        <dbReference type="Proteomes" id="UP000253314"/>
    </source>
</evidence>
<evidence type="ECO:0000256" key="2">
    <source>
        <dbReference type="ARBA" id="ARBA00006962"/>
    </source>
</evidence>
<evidence type="ECO:0000259" key="5">
    <source>
        <dbReference type="Pfam" id="PF04101"/>
    </source>
</evidence>
<dbReference type="Gene3D" id="3.40.50.2000">
    <property type="entry name" value="Glycogen Phosphorylase B"/>
    <property type="match status" value="1"/>
</dbReference>
<dbReference type="InterPro" id="IPR009695">
    <property type="entry name" value="Diacylglyc_glucosyltr_N"/>
</dbReference>
<dbReference type="SUPFAM" id="SSF53756">
    <property type="entry name" value="UDP-Glycosyltransferase/glycogen phosphorylase"/>
    <property type="match status" value="1"/>
</dbReference>
<dbReference type="PANTHER" id="PTHR43025:SF3">
    <property type="entry name" value="MONOGALACTOSYLDIACYLGLYCEROL SYNTHASE 1, CHLOROPLASTIC"/>
    <property type="match status" value="1"/>
</dbReference>
<dbReference type="EMBL" id="QOCW01000019">
    <property type="protein sequence ID" value="RBW68558.1"/>
    <property type="molecule type" value="Genomic_DNA"/>
</dbReference>
<sequence length="382" mass="43861">MEKKVLILSEAVGNGHTKAAEALMQGISNLDPSIHTEILEVGQTLHPITTKLFVNSYLKMIILSPPLWRKIYDYKQNKPLSKWKKFIIHQLFHRKIEVLLDKEKPNLIICTHPFTSSSISRLKRLGYRFTFCTVITDFHVHGAWVHSEVDIYLVSSEDVYHQLIQMGIPKSRIAVTGMPIRPNFWIKKNKQEMRKKLKLKNIPSVMIMGGGLGLGGIKGLAHALLKWKEKLQIIVCTGNNQALRSALLRNEKFHHPHVCILGFVNFIDEWMEAADLLITKPGGLTCFEALSKGIPMYIYRPIAGHEEKNCDFLVNNHLAVKIDDTNTIDRLIQKLLFSPQEMKFLNNRIKEFQENINPLASAEFITNLLFQQDDLSDVRYEK</sequence>
<evidence type="ECO:0000256" key="1">
    <source>
        <dbReference type="ARBA" id="ARBA00004370"/>
    </source>
</evidence>
<evidence type="ECO:0000256" key="3">
    <source>
        <dbReference type="ARBA" id="ARBA00022676"/>
    </source>
</evidence>
<dbReference type="RefSeq" id="WP_113807087.1">
    <property type="nucleotide sequence ID" value="NZ_QOCW01000019.1"/>
</dbReference>